<dbReference type="Proteomes" id="UP001280121">
    <property type="component" value="Unassembled WGS sequence"/>
</dbReference>
<accession>A0AAE0CLE8</accession>
<keyword evidence="1" id="KW-0472">Membrane</keyword>
<evidence type="ECO:0008006" key="4">
    <source>
        <dbReference type="Google" id="ProtNLM"/>
    </source>
</evidence>
<proteinExistence type="predicted"/>
<evidence type="ECO:0000313" key="3">
    <source>
        <dbReference type="Proteomes" id="UP001280121"/>
    </source>
</evidence>
<sequence>MRLEFSARYTQEEIKTVVFDLNQTKALGPYGFHAIFFQNAWKDCKGKVLAAWSLLLLGSFAQEIGYFIALRQGLQLAKSLGLFISLAENSSPSVASIFNSPNPFIGDVNFIVLDIKALFVDVNISKCQAIPSLGNSLTLNLALLAFSSTMESLWLG</sequence>
<keyword evidence="1" id="KW-1133">Transmembrane helix</keyword>
<keyword evidence="3" id="KW-1185">Reference proteome</keyword>
<dbReference type="AlphaFoldDB" id="A0AAE0CLE8"/>
<name>A0AAE0CLE8_9ROSI</name>
<gene>
    <name evidence="2" type="ORF">Ddye_008486</name>
</gene>
<protein>
    <recommendedName>
        <fullName evidence="4">RNase H type-1 domain-containing protein</fullName>
    </recommendedName>
</protein>
<comment type="caution">
    <text evidence="2">The sequence shown here is derived from an EMBL/GenBank/DDBJ whole genome shotgun (WGS) entry which is preliminary data.</text>
</comment>
<feature type="transmembrane region" description="Helical" evidence="1">
    <location>
        <begin position="49"/>
        <end position="69"/>
    </location>
</feature>
<organism evidence="2 3">
    <name type="scientific">Dipteronia dyeriana</name>
    <dbReference type="NCBI Taxonomy" id="168575"/>
    <lineage>
        <taxon>Eukaryota</taxon>
        <taxon>Viridiplantae</taxon>
        <taxon>Streptophyta</taxon>
        <taxon>Embryophyta</taxon>
        <taxon>Tracheophyta</taxon>
        <taxon>Spermatophyta</taxon>
        <taxon>Magnoliopsida</taxon>
        <taxon>eudicotyledons</taxon>
        <taxon>Gunneridae</taxon>
        <taxon>Pentapetalae</taxon>
        <taxon>rosids</taxon>
        <taxon>malvids</taxon>
        <taxon>Sapindales</taxon>
        <taxon>Sapindaceae</taxon>
        <taxon>Hippocastanoideae</taxon>
        <taxon>Acereae</taxon>
        <taxon>Dipteronia</taxon>
    </lineage>
</organism>
<dbReference type="EMBL" id="JANJYI010000003">
    <property type="protein sequence ID" value="KAK2655434.1"/>
    <property type="molecule type" value="Genomic_DNA"/>
</dbReference>
<evidence type="ECO:0000313" key="2">
    <source>
        <dbReference type="EMBL" id="KAK2655434.1"/>
    </source>
</evidence>
<reference evidence="2" key="1">
    <citation type="journal article" date="2023" name="Plant J.">
        <title>Genome sequences and population genomics provide insights into the demographic history, inbreeding, and mutation load of two 'living fossil' tree species of Dipteronia.</title>
        <authorList>
            <person name="Feng Y."/>
            <person name="Comes H.P."/>
            <person name="Chen J."/>
            <person name="Zhu S."/>
            <person name="Lu R."/>
            <person name="Zhang X."/>
            <person name="Li P."/>
            <person name="Qiu J."/>
            <person name="Olsen K.M."/>
            <person name="Qiu Y."/>
        </authorList>
    </citation>
    <scope>NUCLEOTIDE SEQUENCE</scope>
    <source>
        <strain evidence="2">KIB01</strain>
    </source>
</reference>
<evidence type="ECO:0000256" key="1">
    <source>
        <dbReference type="SAM" id="Phobius"/>
    </source>
</evidence>
<keyword evidence="1" id="KW-0812">Transmembrane</keyword>